<name>A0A0W8FJJ4_9ZZZZ</name>
<reference evidence="2" key="1">
    <citation type="journal article" date="2015" name="Proc. Natl. Acad. Sci. U.S.A.">
        <title>Networks of energetic and metabolic interactions define dynamics in microbial communities.</title>
        <authorList>
            <person name="Embree M."/>
            <person name="Liu J.K."/>
            <person name="Al-Bassam M.M."/>
            <person name="Zengler K."/>
        </authorList>
    </citation>
    <scope>NUCLEOTIDE SEQUENCE</scope>
</reference>
<dbReference type="InterPro" id="IPR039476">
    <property type="entry name" value="P2CMN_synthase_LarB"/>
</dbReference>
<feature type="domain" description="PurE" evidence="1">
    <location>
        <begin position="126"/>
        <end position="258"/>
    </location>
</feature>
<dbReference type="PANTHER" id="PTHR43064:SF1">
    <property type="entry name" value="SLL1489 PROTEIN"/>
    <property type="match status" value="1"/>
</dbReference>
<dbReference type="GO" id="GO:0006189">
    <property type="term" value="P:'de novo' IMP biosynthetic process"/>
    <property type="evidence" value="ECO:0007669"/>
    <property type="project" value="InterPro"/>
</dbReference>
<dbReference type="EMBL" id="LNQE01001102">
    <property type="protein sequence ID" value="KUG21085.1"/>
    <property type="molecule type" value="Genomic_DNA"/>
</dbReference>
<dbReference type="PANTHER" id="PTHR43064">
    <property type="entry name" value="PHOSPHORIBOSYLAMINOIMIDAZOLE CARBOXYLASE-RELATED"/>
    <property type="match status" value="1"/>
</dbReference>
<accession>A0A0W8FJJ4</accession>
<evidence type="ECO:0000313" key="2">
    <source>
        <dbReference type="EMBL" id="KUG21085.1"/>
    </source>
</evidence>
<sequence>MSPNAALRDVLQRYCRREITEDEALQTIEGLRIEIVGDMARIDAGRGVRCGMPEVVLAEGKTPELLADIMIAQLATAGRCIATRASPEHAAAVRARVQQTGITFEYREAARALILSTAPPPQPRGGVVGILTAGTTDIPVAEEARLIAEEMGCEVRTAFDVGVAGIHRLFPALRHLLDAHVLIVAAGREGTLPTIVAGLVDRPVIGLPVSTGYGHMGNGEAALASMLQSCAVLGTVNIDAGFVAGALAARIANMAAGGGRE</sequence>
<dbReference type="Gene3D" id="3.40.50.1970">
    <property type="match status" value="1"/>
</dbReference>
<dbReference type="InterPro" id="IPR000031">
    <property type="entry name" value="PurE_dom"/>
</dbReference>
<dbReference type="Pfam" id="PF00731">
    <property type="entry name" value="AIRC"/>
    <property type="match status" value="1"/>
</dbReference>
<organism evidence="2">
    <name type="scientific">hydrocarbon metagenome</name>
    <dbReference type="NCBI Taxonomy" id="938273"/>
    <lineage>
        <taxon>unclassified sequences</taxon>
        <taxon>metagenomes</taxon>
        <taxon>ecological metagenomes</taxon>
    </lineage>
</organism>
<dbReference type="GO" id="GO:0016787">
    <property type="term" value="F:hydrolase activity"/>
    <property type="evidence" value="ECO:0007669"/>
    <property type="project" value="InterPro"/>
</dbReference>
<dbReference type="SUPFAM" id="SSF52255">
    <property type="entry name" value="N5-CAIR mutase (phosphoribosylaminoimidazole carboxylase, PurE)"/>
    <property type="match status" value="1"/>
</dbReference>
<dbReference type="AlphaFoldDB" id="A0A0W8FJJ4"/>
<gene>
    <name evidence="2" type="ORF">ASZ90_009169</name>
</gene>
<dbReference type="NCBIfam" id="NF033503">
    <property type="entry name" value="LarB"/>
    <property type="match status" value="1"/>
</dbReference>
<comment type="caution">
    <text evidence="2">The sequence shown here is derived from an EMBL/GenBank/DDBJ whole genome shotgun (WGS) entry which is preliminary data.</text>
</comment>
<evidence type="ECO:0000259" key="1">
    <source>
        <dbReference type="SMART" id="SM01001"/>
    </source>
</evidence>
<protein>
    <submittedName>
        <fullName evidence="2">Circadian phase modifier</fullName>
    </submittedName>
</protein>
<dbReference type="SMART" id="SM01001">
    <property type="entry name" value="AIRC"/>
    <property type="match status" value="1"/>
</dbReference>
<proteinExistence type="predicted"/>